<evidence type="ECO:0000313" key="4">
    <source>
        <dbReference type="Proteomes" id="UP000316095"/>
    </source>
</evidence>
<feature type="transmembrane region" description="Helical" evidence="2">
    <location>
        <begin position="21"/>
        <end position="39"/>
    </location>
</feature>
<accession>A0A5C5XMU3</accession>
<dbReference type="Proteomes" id="UP000316095">
    <property type="component" value="Unassembled WGS sequence"/>
</dbReference>
<dbReference type="AlphaFoldDB" id="A0A5C5XMU3"/>
<keyword evidence="4" id="KW-1185">Reference proteome</keyword>
<feature type="transmembrane region" description="Helical" evidence="2">
    <location>
        <begin position="276"/>
        <end position="295"/>
    </location>
</feature>
<feature type="compositionally biased region" description="Polar residues" evidence="1">
    <location>
        <begin position="91"/>
        <end position="105"/>
    </location>
</feature>
<keyword evidence="2" id="KW-0812">Transmembrane</keyword>
<evidence type="ECO:0000313" key="3">
    <source>
        <dbReference type="EMBL" id="TWT64477.1"/>
    </source>
</evidence>
<keyword evidence="2" id="KW-0472">Membrane</keyword>
<comment type="caution">
    <text evidence="3">The sequence shown here is derived from an EMBL/GenBank/DDBJ whole genome shotgun (WGS) entry which is preliminary data.</text>
</comment>
<dbReference type="RefSeq" id="WP_146506186.1">
    <property type="nucleotide sequence ID" value="NZ_SJPG01000001.1"/>
</dbReference>
<sequence length="346" mass="38587">MRFETPPQPAPYLSRQDQRRLLGMVAGLSFIMIAILWAARPETWHWLIPPDNESAVNSPLSEGNEAPPFLASQAPDPFGSSSNAVNSSVSPVDTENSSKVGSATNIPPDWLESINDQFMGLRVDESDAYYRILAHVSRLDEDLLNEKARKDILHVNLIHSPNLFRGELISLKGTARRILPLKTTDNPYGVKTAYEVWITTEDSGNDPWRVVTTSLDKRLPRGENVNAPVKLVGYFFKLYSYASNGGQHMAPLILSARVESNIVVRVAPSGTGLQPYIILFAALFGFGTLLLVTAYHQGDHIFRTEISKKFRPEDLESRKVLQEMAGKEYDPTEILRQASDNQNVPK</sequence>
<feature type="compositionally biased region" description="Low complexity" evidence="1">
    <location>
        <begin position="80"/>
        <end position="90"/>
    </location>
</feature>
<dbReference type="OrthoDB" id="239825at2"/>
<organism evidence="3 4">
    <name type="scientific">Rubinisphaera italica</name>
    <dbReference type="NCBI Taxonomy" id="2527969"/>
    <lineage>
        <taxon>Bacteria</taxon>
        <taxon>Pseudomonadati</taxon>
        <taxon>Planctomycetota</taxon>
        <taxon>Planctomycetia</taxon>
        <taxon>Planctomycetales</taxon>
        <taxon>Planctomycetaceae</taxon>
        <taxon>Rubinisphaera</taxon>
    </lineage>
</organism>
<evidence type="ECO:0000256" key="2">
    <source>
        <dbReference type="SAM" id="Phobius"/>
    </source>
</evidence>
<gene>
    <name evidence="3" type="ORF">Pan54_52410</name>
</gene>
<dbReference type="EMBL" id="SJPG01000001">
    <property type="protein sequence ID" value="TWT64477.1"/>
    <property type="molecule type" value="Genomic_DNA"/>
</dbReference>
<feature type="region of interest" description="Disordered" evidence="1">
    <location>
        <begin position="57"/>
        <end position="106"/>
    </location>
</feature>
<reference evidence="3 4" key="1">
    <citation type="submission" date="2019-02" db="EMBL/GenBank/DDBJ databases">
        <title>Deep-cultivation of Planctomycetes and their phenomic and genomic characterization uncovers novel biology.</title>
        <authorList>
            <person name="Wiegand S."/>
            <person name="Jogler M."/>
            <person name="Boedeker C."/>
            <person name="Pinto D."/>
            <person name="Vollmers J."/>
            <person name="Rivas-Marin E."/>
            <person name="Kohn T."/>
            <person name="Peeters S.H."/>
            <person name="Heuer A."/>
            <person name="Rast P."/>
            <person name="Oberbeckmann S."/>
            <person name="Bunk B."/>
            <person name="Jeske O."/>
            <person name="Meyerdierks A."/>
            <person name="Storesund J.E."/>
            <person name="Kallscheuer N."/>
            <person name="Luecker S."/>
            <person name="Lage O.M."/>
            <person name="Pohl T."/>
            <person name="Merkel B.J."/>
            <person name="Hornburger P."/>
            <person name="Mueller R.-W."/>
            <person name="Bruemmer F."/>
            <person name="Labrenz M."/>
            <person name="Spormann A.M."/>
            <person name="Op Den Camp H."/>
            <person name="Overmann J."/>
            <person name="Amann R."/>
            <person name="Jetten M.S.M."/>
            <person name="Mascher T."/>
            <person name="Medema M.H."/>
            <person name="Devos D.P."/>
            <person name="Kaster A.-K."/>
            <person name="Ovreas L."/>
            <person name="Rohde M."/>
            <person name="Galperin M.Y."/>
            <person name="Jogler C."/>
        </authorList>
    </citation>
    <scope>NUCLEOTIDE SEQUENCE [LARGE SCALE GENOMIC DNA]</scope>
    <source>
        <strain evidence="3 4">Pan54</strain>
    </source>
</reference>
<evidence type="ECO:0000256" key="1">
    <source>
        <dbReference type="SAM" id="MobiDB-lite"/>
    </source>
</evidence>
<proteinExistence type="predicted"/>
<protein>
    <submittedName>
        <fullName evidence="3">Uncharacterized protein</fullName>
    </submittedName>
</protein>
<name>A0A5C5XMU3_9PLAN</name>
<keyword evidence="2" id="KW-1133">Transmembrane helix</keyword>